<comment type="caution">
    <text evidence="4">The sequence shown here is derived from an EMBL/GenBank/DDBJ whole genome shotgun (WGS) entry which is preliminary data.</text>
</comment>
<feature type="domain" description="Secretion system C-terminal sorting" evidence="3">
    <location>
        <begin position="261"/>
        <end position="330"/>
    </location>
</feature>
<dbReference type="NCBIfam" id="TIGR04183">
    <property type="entry name" value="Por_Secre_tail"/>
    <property type="match status" value="1"/>
</dbReference>
<dbReference type="OrthoDB" id="1056765at2"/>
<dbReference type="Pfam" id="PF18962">
    <property type="entry name" value="Por_Secre_tail"/>
    <property type="match status" value="1"/>
</dbReference>
<keyword evidence="1 2" id="KW-0732">Signal</keyword>
<evidence type="ECO:0000313" key="4">
    <source>
        <dbReference type="EMBL" id="OYQ37869.1"/>
    </source>
</evidence>
<evidence type="ECO:0000256" key="2">
    <source>
        <dbReference type="SAM" id="SignalP"/>
    </source>
</evidence>
<protein>
    <recommendedName>
        <fullName evidence="3">Secretion system C-terminal sorting domain-containing protein</fullName>
    </recommendedName>
</protein>
<gene>
    <name evidence="4" type="ORF">CHU92_07365</name>
</gene>
<dbReference type="InterPro" id="IPR026444">
    <property type="entry name" value="Secre_tail"/>
</dbReference>
<feature type="signal peptide" evidence="2">
    <location>
        <begin position="1"/>
        <end position="21"/>
    </location>
</feature>
<proteinExistence type="predicted"/>
<evidence type="ECO:0000313" key="5">
    <source>
        <dbReference type="Proteomes" id="UP000216605"/>
    </source>
</evidence>
<organism evidence="4 5">
    <name type="scientific">Flavobacterium cyanobacteriorum</name>
    <dbReference type="NCBI Taxonomy" id="2022802"/>
    <lineage>
        <taxon>Bacteria</taxon>
        <taxon>Pseudomonadati</taxon>
        <taxon>Bacteroidota</taxon>
        <taxon>Flavobacteriia</taxon>
        <taxon>Flavobacteriales</taxon>
        <taxon>Flavobacteriaceae</taxon>
        <taxon>Flavobacterium</taxon>
    </lineage>
</organism>
<dbReference type="EMBL" id="NOXV01000248">
    <property type="protein sequence ID" value="OYQ37869.1"/>
    <property type="molecule type" value="Genomic_DNA"/>
</dbReference>
<evidence type="ECO:0000256" key="1">
    <source>
        <dbReference type="ARBA" id="ARBA00022729"/>
    </source>
</evidence>
<feature type="chain" id="PRO_5012038865" description="Secretion system C-terminal sorting domain-containing protein" evidence="2">
    <location>
        <begin position="22"/>
        <end position="331"/>
    </location>
</feature>
<dbReference type="RefSeq" id="WP_094414164.1">
    <property type="nucleotide sequence ID" value="NZ_NOXV01000248.1"/>
</dbReference>
<keyword evidence="5" id="KW-1185">Reference proteome</keyword>
<name>A0A255Z8U5_9FLAO</name>
<dbReference type="AlphaFoldDB" id="A0A255Z8U5"/>
<sequence length="331" mass="34086">MKKFYTLSLLFVAGLSFAQFAEPFAGTGALSGTNGWTTHSGTASQLQIITGSLNYTGLNSTGNKITLVAGNSEDVNKASAAALTGSVYYSAVINLPNTTGLAVNTGNGDYFMSLGSTAGAAVNTLPCRLYIKLGSVADTFNLGILNSTGGTVTPSYISTDYTPGTPLFVVIKYDMPNNIASLYVNPAIGSSEGTPTITNATGTTAAPAQILSLTVRQGGNATSGTGNIEIDEIRLGSTWASVTSADVASTRKFDGISGLKMYPNPLIGNVLTITSDSGADKTIAVYDVLGKQVLNTKVVDGTVNVASLTSGVYIVKITEEGKTATRKLVVR</sequence>
<evidence type="ECO:0000259" key="3">
    <source>
        <dbReference type="Pfam" id="PF18962"/>
    </source>
</evidence>
<dbReference type="Proteomes" id="UP000216605">
    <property type="component" value="Unassembled WGS sequence"/>
</dbReference>
<reference evidence="4 5" key="1">
    <citation type="submission" date="2017-07" db="EMBL/GenBank/DDBJ databases">
        <title>Flavobacterium cyanobacteriorum sp. nov., isolated from cyanobacterial aggregates in a eutrophic lake.</title>
        <authorList>
            <person name="Cai H."/>
        </authorList>
    </citation>
    <scope>NUCLEOTIDE SEQUENCE [LARGE SCALE GENOMIC DNA]</scope>
    <source>
        <strain evidence="4 5">TH021</strain>
    </source>
</reference>
<accession>A0A255Z8U5</accession>